<reference evidence="3" key="1">
    <citation type="journal article" date="2010" name="Genome Res.">
        <title>Population genomic sequencing of Coccidioides fungi reveals recent hybridization and transposon control.</title>
        <authorList>
            <person name="Neafsey D.E."/>
            <person name="Barker B.M."/>
            <person name="Sharpton T.J."/>
            <person name="Stajich J.E."/>
            <person name="Park D.J."/>
            <person name="Whiston E."/>
            <person name="Hung C.-Y."/>
            <person name="McMahan C."/>
            <person name="White J."/>
            <person name="Sykes S."/>
            <person name="Heiman D."/>
            <person name="Young S."/>
            <person name="Zeng Q."/>
            <person name="Abouelleil A."/>
            <person name="Aftuck L."/>
            <person name="Bessette D."/>
            <person name="Brown A."/>
            <person name="FitzGerald M."/>
            <person name="Lui A."/>
            <person name="Macdonald J.P."/>
            <person name="Priest M."/>
            <person name="Orbach M.J."/>
            <person name="Galgiani J.N."/>
            <person name="Kirkland T.N."/>
            <person name="Cole G.T."/>
            <person name="Birren B.W."/>
            <person name="Henn M.R."/>
            <person name="Taylor J.W."/>
            <person name="Rounsley S.D."/>
        </authorList>
    </citation>
    <scope>NUCLEOTIDE SEQUENCE [LARGE SCALE GENOMIC DNA]</scope>
    <source>
        <strain evidence="3">RMSCC 757 / Silveira</strain>
    </source>
</reference>
<organism evidence="3">
    <name type="scientific">Coccidioides posadasii (strain RMSCC 757 / Silveira)</name>
    <name type="common">Valley fever fungus</name>
    <dbReference type="NCBI Taxonomy" id="443226"/>
    <lineage>
        <taxon>Eukaryota</taxon>
        <taxon>Fungi</taxon>
        <taxon>Dikarya</taxon>
        <taxon>Ascomycota</taxon>
        <taxon>Pezizomycotina</taxon>
        <taxon>Eurotiomycetes</taxon>
        <taxon>Eurotiomycetidae</taxon>
        <taxon>Onygenales</taxon>
        <taxon>Onygenaceae</taxon>
        <taxon>Coccidioides</taxon>
    </lineage>
</organism>
<dbReference type="VEuPathDB" id="FungiDB:CPSG_06005"/>
<dbReference type="EMBL" id="GL636494">
    <property type="protein sequence ID" value="EFW17562.1"/>
    <property type="molecule type" value="Genomic_DNA"/>
</dbReference>
<accession>E9D853</accession>
<keyword evidence="3" id="KW-1185">Reference proteome</keyword>
<dbReference type="HOGENOM" id="CLU_1372092_0_0_1"/>
<dbReference type="Proteomes" id="UP000002497">
    <property type="component" value="Unassembled WGS sequence"/>
</dbReference>
<reference evidence="3" key="2">
    <citation type="submission" date="2010-03" db="EMBL/GenBank/DDBJ databases">
        <title>The genome sequence of Coccidioides posadasii strain Silveira.</title>
        <authorList>
            <consortium name="The Broad Institute Genome Sequencing Center for Infectious Disease"/>
            <person name="Neafsey D."/>
            <person name="Orbach M."/>
            <person name="Henn M.R."/>
            <person name="Cole G.T."/>
            <person name="Galgiani J."/>
            <person name="Gardner M.J."/>
            <person name="Kirkland T.N."/>
            <person name="Taylor J.W."/>
            <person name="Young S.K."/>
            <person name="Zeng Q."/>
            <person name="Koehrsen M."/>
            <person name="Alvarado L."/>
            <person name="Berlin A."/>
            <person name="Borenstein D."/>
            <person name="Chapman S.B."/>
            <person name="Chen Z."/>
            <person name="Engels R."/>
            <person name="Freedman E."/>
            <person name="Gellesch M."/>
            <person name="Goldberg J."/>
            <person name="Griggs A."/>
            <person name="Gujja S."/>
            <person name="Heilman E."/>
            <person name="Heiman D."/>
            <person name="Howarth C."/>
            <person name="Jen D."/>
            <person name="Larson L."/>
            <person name="Mehta T."/>
            <person name="Neiman D."/>
            <person name="Park D."/>
            <person name="Pearson M."/>
            <person name="Richards J."/>
            <person name="Roberts A."/>
            <person name="Saif S."/>
            <person name="Shea T."/>
            <person name="Shenoy N."/>
            <person name="Sisk P."/>
            <person name="Stolte C."/>
            <person name="Sykes S."/>
            <person name="Walk T."/>
            <person name="White J."/>
            <person name="Yandava C."/>
            <person name="Haas B."/>
            <person name="Nusbaum C."/>
            <person name="Birren B."/>
        </authorList>
    </citation>
    <scope>NUCLEOTIDE SEQUENCE [LARGE SCALE GENOMIC DNA]</scope>
    <source>
        <strain evidence="3">RMSCC 757 / Silveira</strain>
    </source>
</reference>
<evidence type="ECO:0000313" key="2">
    <source>
        <dbReference type="EMBL" id="EFW17562.1"/>
    </source>
</evidence>
<gene>
    <name evidence="2" type="ORF">CPSG_06005</name>
</gene>
<protein>
    <submittedName>
        <fullName evidence="2">Uncharacterized protein</fullName>
    </submittedName>
</protein>
<evidence type="ECO:0000256" key="1">
    <source>
        <dbReference type="SAM" id="MobiDB-lite"/>
    </source>
</evidence>
<name>E9D853_COCPS</name>
<proteinExistence type="predicted"/>
<dbReference type="VEuPathDB" id="FungiDB:D8B26_000262"/>
<evidence type="ECO:0000313" key="3">
    <source>
        <dbReference type="Proteomes" id="UP000002497"/>
    </source>
</evidence>
<feature type="region of interest" description="Disordered" evidence="1">
    <location>
        <begin position="177"/>
        <end position="199"/>
    </location>
</feature>
<sequence>MTTEMSPIVTVIRRFAYLFLTGEARSNQSSGELLRLATLSVCLSAFDHIARDWTLLRESSVVLSRRKPVFDALTTHFHPPSISVVVYHPHISDTAYAIPFLRPEQKKKKKKALTSSIADASVADSKSTYSVSVTGFILRLRVFQVIQCRFQIQVAKFLWFHFFLPLVVPSTPYSDPNLSQRNRGSSPIIGPYQGYDMHV</sequence>
<dbReference type="AlphaFoldDB" id="E9D853"/>